<comment type="caution">
    <text evidence="2">The sequence shown here is derived from an EMBL/GenBank/DDBJ whole genome shotgun (WGS) entry which is preliminary data.</text>
</comment>
<feature type="region of interest" description="Disordered" evidence="1">
    <location>
        <begin position="396"/>
        <end position="653"/>
    </location>
</feature>
<evidence type="ECO:0000256" key="1">
    <source>
        <dbReference type="SAM" id="MobiDB-lite"/>
    </source>
</evidence>
<feature type="compositionally biased region" description="Gly residues" evidence="1">
    <location>
        <begin position="618"/>
        <end position="632"/>
    </location>
</feature>
<feature type="compositionally biased region" description="Low complexity" evidence="1">
    <location>
        <begin position="470"/>
        <end position="479"/>
    </location>
</feature>
<feature type="region of interest" description="Disordered" evidence="1">
    <location>
        <begin position="1092"/>
        <end position="1113"/>
    </location>
</feature>
<dbReference type="EMBL" id="BDSA01000001">
    <property type="protein sequence ID" value="GBE58699.1"/>
    <property type="molecule type" value="Genomic_DNA"/>
</dbReference>
<proteinExistence type="predicted"/>
<dbReference type="Gene3D" id="1.20.5.320">
    <property type="entry name" value="6-Phosphogluconate Dehydrogenase, domain 3"/>
    <property type="match status" value="1"/>
</dbReference>
<name>A0A2H6K6U2_9APIC</name>
<feature type="compositionally biased region" description="Low complexity" evidence="1">
    <location>
        <begin position="423"/>
        <end position="457"/>
    </location>
</feature>
<dbReference type="AlphaFoldDB" id="A0A2H6K6U2"/>
<dbReference type="RefSeq" id="XP_028864942.1">
    <property type="nucleotide sequence ID" value="XM_029009109.1"/>
</dbReference>
<evidence type="ECO:0000313" key="2">
    <source>
        <dbReference type="EMBL" id="GBE58699.1"/>
    </source>
</evidence>
<feature type="compositionally biased region" description="Pro residues" evidence="1">
    <location>
        <begin position="484"/>
        <end position="496"/>
    </location>
</feature>
<dbReference type="PANTHER" id="PTHR45725">
    <property type="entry name" value="FORMIN HOMOLOGY 2 FAMILY MEMBER"/>
    <property type="match status" value="1"/>
</dbReference>
<organism evidence="2 3">
    <name type="scientific">Babesia ovata</name>
    <dbReference type="NCBI Taxonomy" id="189622"/>
    <lineage>
        <taxon>Eukaryota</taxon>
        <taxon>Sar</taxon>
        <taxon>Alveolata</taxon>
        <taxon>Apicomplexa</taxon>
        <taxon>Aconoidasida</taxon>
        <taxon>Piroplasmida</taxon>
        <taxon>Babesiidae</taxon>
        <taxon>Babesia</taxon>
    </lineage>
</organism>
<dbReference type="OrthoDB" id="367190at2759"/>
<feature type="compositionally biased region" description="Low complexity" evidence="1">
    <location>
        <begin position="1220"/>
        <end position="1238"/>
    </location>
</feature>
<feature type="compositionally biased region" description="Low complexity" evidence="1">
    <location>
        <begin position="592"/>
        <end position="617"/>
    </location>
</feature>
<dbReference type="VEuPathDB" id="PiroplasmaDB:BOVATA_001920"/>
<keyword evidence="3" id="KW-1185">Reference proteome</keyword>
<feature type="compositionally biased region" description="Pro residues" evidence="1">
    <location>
        <begin position="1098"/>
        <end position="1113"/>
    </location>
</feature>
<feature type="compositionally biased region" description="Gly residues" evidence="1">
    <location>
        <begin position="545"/>
        <end position="559"/>
    </location>
</feature>
<dbReference type="PANTHER" id="PTHR45725:SF18">
    <property type="entry name" value="ORC1-LIKE AAA ATPASE DOMAIN-CONTAINING PROTEIN"/>
    <property type="match status" value="1"/>
</dbReference>
<feature type="compositionally biased region" description="Polar residues" evidence="1">
    <location>
        <begin position="564"/>
        <end position="579"/>
    </location>
</feature>
<accession>A0A2H6K6U2</accession>
<reference evidence="2 3" key="1">
    <citation type="journal article" date="2017" name="BMC Genomics">
        <title>Whole-genome assembly of Babesia ovata and comparative genomics between closely related pathogens.</title>
        <authorList>
            <person name="Yamagishi J."/>
            <person name="Asada M."/>
            <person name="Hakimi H."/>
            <person name="Tanaka T.Q."/>
            <person name="Sugimoto C."/>
            <person name="Kawazu S."/>
        </authorList>
    </citation>
    <scope>NUCLEOTIDE SEQUENCE [LARGE SCALE GENOMIC DNA]</scope>
    <source>
        <strain evidence="2 3">Miyake</strain>
    </source>
</reference>
<feature type="region of interest" description="Disordered" evidence="1">
    <location>
        <begin position="699"/>
        <end position="768"/>
    </location>
</feature>
<sequence length="1238" mass="134091">MTKHNIQLNTLKDCLQFLEWLNGDKSMQREVAKELGKRIKQYYTADFLREHTIESALSTFLGHASHFYTRLCNNPQPWAHGRESAEQICNALLECTPKFLAVMYFLWYNVDPSFSQLHGGGWKQNWTGALTGSYWHKNSGGDLDQYLFAKSGDSKHGVIPGGFTSDDEVIYNATLLDRGYPQGYSMAGDLQKIVDKKNYNYFRSVFVSSVIGESAKRPENAANSLVLARTFCDIVLGEEDHEKGGSLITALNESLKLFNKSICWKDLRDHCTKLKSRFKKIFAEKHFDFTGLSTNTGNLNKTALAQKTADWLRTNITNVQGHLVKIEQHKANQHLGEYFTKNLFPYGFTIFNSTRFDMFPSDIDTLKKDWRDVINEFKKTDGDLNTLREILSGTYNVSCKNQDPPPEKKAEGAQNQGKKAEAAKPTATKTEVTKPVVTSPEATPNQNNGQNGESSSGTPVVKSTAPAPSPGKDGASGPKGAPGPQGPPGSQGPPGPNGTGSTNHSPPQVQIDQNAVQPQQPNTVLPVLPPSAPGGTGHTAQPGDPGAGSPGGDGQGAQPGGSPVTSPTQPTSASDSQPGPTGGQGASHPGGQDVSQTTSQDTDNTSSSVAITSVTTVSGGGGSGVGGGGGSGSPQDPAALSPIPAKSAAPKCGAGQTLVKNWHDANIICVPKSRSPTPHRAVTEDVLRKMWDAHNTQLLHNNPLQHPDPQDNHIVPSQDLSRSPTHSPKPAGHFPGARLQTPQPHTADYLGGEPVPEPFPPESPSLDGSTVKYEGNPELQQTYEGLYNQKLQDILDAQVGQRIAMTNIEKREHELIEKQQREGEDKLRRHTQMQHGEILDGLKITIPKYSPKLPDIGATTGGKLSKNNYPAHTIPTVELDDQAIANVSDISGAPIKHFRKTIQNAKIPTDFGGLNPAIPETIGHTIPSPKRNHRMPPLPPTFRPPGRYTPPQLPATAVDPALPLTSIPGASISQFSDPSFQQMMDMSGDPVPGHNPATSVPPTKLDFPLPPHPLEIEPRKFPPSDNILKNENLIIPPHPVEFIDPALPNEAYPNMDPDITAKDPTTWGKFQDYGFTITPNFDLCRNPWYVPDASDAPIQPPPSPPPDSSHMPPPDTVREMLYWMVGFNQYGLIGEIREYVGDILMKLNKDASQPSDSLDVTREPYNLTASLVSQTLTEACNYAASILHRIKHKDIFRQTFQPLTSAQNIPSFITPPTPPASSASCGTTPTPAATSWRS</sequence>
<evidence type="ECO:0000313" key="3">
    <source>
        <dbReference type="Proteomes" id="UP000236319"/>
    </source>
</evidence>
<gene>
    <name evidence="2" type="ORF">BOVATA_001920</name>
</gene>
<feature type="region of interest" description="Disordered" evidence="1">
    <location>
        <begin position="1207"/>
        <end position="1238"/>
    </location>
</feature>
<dbReference type="Proteomes" id="UP000236319">
    <property type="component" value="Unassembled WGS sequence"/>
</dbReference>
<dbReference type="InterPro" id="IPR051425">
    <property type="entry name" value="Formin_Homology"/>
</dbReference>
<dbReference type="GeneID" id="39872469"/>
<protein>
    <submittedName>
        <fullName evidence="2">Ribosome binding protein, putative</fullName>
    </submittedName>
</protein>
<feature type="compositionally biased region" description="Polar residues" evidence="1">
    <location>
        <begin position="504"/>
        <end position="523"/>
    </location>
</feature>